<keyword evidence="3" id="KW-0329">Glyoxylate bypass</keyword>
<comment type="similarity">
    <text evidence="1">Belongs to the malate synthase family.</text>
</comment>
<feature type="domain" description="Malate synthase C-terminal" evidence="10">
    <location>
        <begin position="426"/>
        <end position="540"/>
    </location>
</feature>
<dbReference type="GO" id="GO:0005737">
    <property type="term" value="C:cytoplasm"/>
    <property type="evidence" value="ECO:0007669"/>
    <property type="project" value="TreeGrafter"/>
</dbReference>
<dbReference type="PIRSF" id="PIRSF001363">
    <property type="entry name" value="Malate_synth"/>
    <property type="match status" value="1"/>
</dbReference>
<keyword evidence="4" id="KW-0816">Tricarboxylic acid cycle</keyword>
<dbReference type="GO" id="GO:0006099">
    <property type="term" value="P:tricarboxylic acid cycle"/>
    <property type="evidence" value="ECO:0007669"/>
    <property type="project" value="UniProtKB-KW"/>
</dbReference>
<dbReference type="EC" id="2.3.3.9" evidence="2"/>
<evidence type="ECO:0000256" key="7">
    <source>
        <dbReference type="PIRSR" id="PIRSR001363-1"/>
    </source>
</evidence>
<dbReference type="GO" id="GO:0004474">
    <property type="term" value="F:malate synthase activity"/>
    <property type="evidence" value="ECO:0007669"/>
    <property type="project" value="UniProtKB-EC"/>
</dbReference>
<dbReference type="PANTHER" id="PTHR42902:SF1">
    <property type="entry name" value="MALATE SYNTHASE 1-RELATED"/>
    <property type="match status" value="1"/>
</dbReference>
<feature type="domain" description="Malate synthase TIM barrel" evidence="9">
    <location>
        <begin position="170"/>
        <end position="391"/>
    </location>
</feature>
<dbReference type="InterPro" id="IPR001465">
    <property type="entry name" value="Malate_synthase_TIM"/>
</dbReference>
<dbReference type="InterPro" id="IPR006252">
    <property type="entry name" value="Malate_synthA"/>
</dbReference>
<evidence type="ECO:0000259" key="10">
    <source>
        <dbReference type="Pfam" id="PF20659"/>
    </source>
</evidence>
<evidence type="ECO:0000256" key="6">
    <source>
        <dbReference type="ARBA" id="ARBA00047918"/>
    </source>
</evidence>
<evidence type="ECO:0000256" key="1">
    <source>
        <dbReference type="ARBA" id="ARBA00006394"/>
    </source>
</evidence>
<feature type="region of interest" description="Disordered" evidence="8">
    <location>
        <begin position="390"/>
        <end position="413"/>
    </location>
</feature>
<evidence type="ECO:0000313" key="12">
    <source>
        <dbReference type="Proteomes" id="UP000326546"/>
    </source>
</evidence>
<reference evidence="11 12" key="1">
    <citation type="submission" date="2019-09" db="EMBL/GenBank/DDBJ databases">
        <title>Serinicoccus pratensis sp. nov., isolated from meadow soil.</title>
        <authorList>
            <person name="Zhang W."/>
        </authorList>
    </citation>
    <scope>NUCLEOTIDE SEQUENCE [LARGE SCALE GENOMIC DNA]</scope>
    <source>
        <strain evidence="11 12">W204</strain>
    </source>
</reference>
<dbReference type="RefSeq" id="WP_158061359.1">
    <property type="nucleotide sequence ID" value="NZ_CP044427.1"/>
</dbReference>
<accession>A0A5J6V7C0</accession>
<dbReference type="Pfam" id="PF01274">
    <property type="entry name" value="MS_TIM-barrel"/>
    <property type="match status" value="1"/>
</dbReference>
<protein>
    <recommendedName>
        <fullName evidence="2">malate synthase</fullName>
        <ecNumber evidence="2">2.3.3.9</ecNumber>
    </recommendedName>
</protein>
<dbReference type="Gene3D" id="3.20.20.360">
    <property type="entry name" value="Malate synthase, domain 3"/>
    <property type="match status" value="1"/>
</dbReference>
<keyword evidence="5" id="KW-0808">Transferase</keyword>
<organism evidence="11 12">
    <name type="scientific">Ornithinimicrobium pratense</name>
    <dbReference type="NCBI Taxonomy" id="2593973"/>
    <lineage>
        <taxon>Bacteria</taxon>
        <taxon>Bacillati</taxon>
        <taxon>Actinomycetota</taxon>
        <taxon>Actinomycetes</taxon>
        <taxon>Micrococcales</taxon>
        <taxon>Ornithinimicrobiaceae</taxon>
        <taxon>Ornithinimicrobium</taxon>
    </lineage>
</organism>
<comment type="catalytic activity">
    <reaction evidence="6">
        <text>glyoxylate + acetyl-CoA + H2O = (S)-malate + CoA + H(+)</text>
        <dbReference type="Rhea" id="RHEA:18181"/>
        <dbReference type="ChEBI" id="CHEBI:15377"/>
        <dbReference type="ChEBI" id="CHEBI:15378"/>
        <dbReference type="ChEBI" id="CHEBI:15589"/>
        <dbReference type="ChEBI" id="CHEBI:36655"/>
        <dbReference type="ChEBI" id="CHEBI:57287"/>
        <dbReference type="ChEBI" id="CHEBI:57288"/>
        <dbReference type="EC" id="2.3.3.9"/>
    </reaction>
</comment>
<dbReference type="PANTHER" id="PTHR42902">
    <property type="entry name" value="MALATE SYNTHASE"/>
    <property type="match status" value="1"/>
</dbReference>
<name>A0A5J6V7C0_9MICO</name>
<dbReference type="InterPro" id="IPR011076">
    <property type="entry name" value="Malate_synth_sf"/>
</dbReference>
<dbReference type="SUPFAM" id="SSF51645">
    <property type="entry name" value="Malate synthase G"/>
    <property type="match status" value="1"/>
</dbReference>
<proteinExistence type="inferred from homology"/>
<dbReference type="OrthoDB" id="9768429at2"/>
<dbReference type="Proteomes" id="UP000326546">
    <property type="component" value="Chromosome"/>
</dbReference>
<sequence>MPRHTLAANPVSHPHAPYPHHTRRTQDEDTMDQDQYPTGLLDETRLQALRTLERETRTELHALIEARKDLSRTIREGAELEVPAAARHTRDDDAWRVRPHPADLTYRLVELATPATPEHAKGALASGADVWVADLEDMLVPTQARLFAAQRVIQEVATTRSGDPEPGVPTLMVRPRGLHLDEAHFLVDDAPASAALTDTFTFLARCGATLQDNGTGPYVYLPKLETAAEARWWDRTLARMEELLGLPQGCTRVSVLVETVQAVYELEDIVHELRERVTGLAAGRWDYVFSHLRTYGARPDHVLPDRDAFTMNTRFLRTYSDAIVRVCRRRGVQAIGGPIALAAGGPFDESVSMTHARVHRDKAREAAEGFDGAWVLHPALVPVARAPFEERDRHREEGDLPEPARPSGAIDPGALRDVSSLAGSATLTGVRTALRSSLTYLTGWLAGEGTITLAGHVEDFGTVELNRMQLWQWLFHGTRLAEGPTMSERLLDRMLEDEVSLLRRRGGREDLLQLAVTLLRESMVAEEPPAFLYQQAYEALLSVERTGDGDAAVA</sequence>
<dbReference type="AlphaFoldDB" id="A0A5J6V7C0"/>
<dbReference type="FunFam" id="1.20.1220.12:FF:000001">
    <property type="entry name" value="Malate synthase"/>
    <property type="match status" value="1"/>
</dbReference>
<evidence type="ECO:0000256" key="3">
    <source>
        <dbReference type="ARBA" id="ARBA00022435"/>
    </source>
</evidence>
<dbReference type="InterPro" id="IPR044856">
    <property type="entry name" value="Malate_synth_C_sf"/>
</dbReference>
<feature type="region of interest" description="Disordered" evidence="8">
    <location>
        <begin position="1"/>
        <end position="38"/>
    </location>
</feature>
<evidence type="ECO:0000256" key="2">
    <source>
        <dbReference type="ARBA" id="ARBA00012636"/>
    </source>
</evidence>
<feature type="active site" description="Proton donor" evidence="7">
    <location>
        <position position="459"/>
    </location>
</feature>
<evidence type="ECO:0000256" key="8">
    <source>
        <dbReference type="SAM" id="MobiDB-lite"/>
    </source>
</evidence>
<evidence type="ECO:0000313" key="11">
    <source>
        <dbReference type="EMBL" id="QFG68973.1"/>
    </source>
</evidence>
<dbReference type="EMBL" id="CP044427">
    <property type="protein sequence ID" value="QFG68973.1"/>
    <property type="molecule type" value="Genomic_DNA"/>
</dbReference>
<evidence type="ECO:0000256" key="5">
    <source>
        <dbReference type="ARBA" id="ARBA00022679"/>
    </source>
</evidence>
<dbReference type="KEGG" id="serw:FY030_09890"/>
<dbReference type="Gene3D" id="1.20.1220.12">
    <property type="entry name" value="Malate synthase, domain III"/>
    <property type="match status" value="1"/>
</dbReference>
<keyword evidence="12" id="KW-1185">Reference proteome</keyword>
<gene>
    <name evidence="11" type="ORF">FY030_09890</name>
</gene>
<dbReference type="InterPro" id="IPR046363">
    <property type="entry name" value="MS_N_TIM-barrel_dom"/>
</dbReference>
<dbReference type="InterPro" id="IPR048355">
    <property type="entry name" value="MS_C"/>
</dbReference>
<dbReference type="GO" id="GO:0006097">
    <property type="term" value="P:glyoxylate cycle"/>
    <property type="evidence" value="ECO:0007669"/>
    <property type="project" value="UniProtKB-KW"/>
</dbReference>
<dbReference type="Pfam" id="PF20659">
    <property type="entry name" value="MS_C"/>
    <property type="match status" value="1"/>
</dbReference>
<evidence type="ECO:0000259" key="9">
    <source>
        <dbReference type="Pfam" id="PF01274"/>
    </source>
</evidence>
<feature type="active site" description="Proton acceptor" evidence="7">
    <location>
        <position position="174"/>
    </location>
</feature>
<evidence type="ECO:0000256" key="4">
    <source>
        <dbReference type="ARBA" id="ARBA00022532"/>
    </source>
</evidence>